<evidence type="ECO:0000256" key="3">
    <source>
        <dbReference type="ARBA" id="ARBA00023136"/>
    </source>
</evidence>
<dbReference type="Proteomes" id="UP000588017">
    <property type="component" value="Unassembled WGS sequence"/>
</dbReference>
<keyword evidence="9" id="KW-1185">Reference proteome</keyword>
<evidence type="ECO:0000313" key="8">
    <source>
        <dbReference type="EMBL" id="MBB6166479.1"/>
    </source>
</evidence>
<dbReference type="AlphaFoldDB" id="A0A841KB45"/>
<proteinExistence type="inferred from homology"/>
<sequence>MFKNFTVVAVAALIASGPAFAADLPSRSAPVAPVAPAFTWTGFYLGANVGAGFGGDFRLRDTVAALPVEAKLSAGGFIAGGQAGFNYQMGSFVVGIEGDLAYADLKNSVTASAAGHATATAKMSTDYLATVRGRIGYAWDRVLVYATGGVAFTKIELSAHAVAGGVAAAASQSKTHTGWALGAGVEAALTDNISAKAEYLYVDFDKKRYFPSGIHSGLRGDLNSHIIRVGVNYRFGL</sequence>
<dbReference type="Pfam" id="PF13505">
    <property type="entry name" value="OMP_b-brl"/>
    <property type="match status" value="1"/>
</dbReference>
<feature type="chain" id="PRO_5032503274" evidence="6">
    <location>
        <begin position="22"/>
        <end position="237"/>
    </location>
</feature>
<accession>A0A841KB45</accession>
<evidence type="ECO:0000259" key="7">
    <source>
        <dbReference type="Pfam" id="PF13505"/>
    </source>
</evidence>
<dbReference type="Gene3D" id="2.40.160.20">
    <property type="match status" value="1"/>
</dbReference>
<name>A0A841KB45_9HYPH</name>
<organism evidence="8 9">
    <name type="scientific">Chelatococcus composti</name>
    <dbReference type="NCBI Taxonomy" id="1743235"/>
    <lineage>
        <taxon>Bacteria</taxon>
        <taxon>Pseudomonadati</taxon>
        <taxon>Pseudomonadota</taxon>
        <taxon>Alphaproteobacteria</taxon>
        <taxon>Hyphomicrobiales</taxon>
        <taxon>Chelatococcaceae</taxon>
        <taxon>Chelatococcus</taxon>
    </lineage>
</organism>
<evidence type="ECO:0000256" key="2">
    <source>
        <dbReference type="ARBA" id="ARBA00022729"/>
    </source>
</evidence>
<comment type="caution">
    <text evidence="8">The sequence shown here is derived from an EMBL/GenBank/DDBJ whole genome shotgun (WGS) entry which is preliminary data.</text>
</comment>
<comment type="similarity">
    <text evidence="5">Belongs to the Omp25/RopB family.</text>
</comment>
<evidence type="ECO:0000313" key="9">
    <source>
        <dbReference type="Proteomes" id="UP000588017"/>
    </source>
</evidence>
<keyword evidence="3" id="KW-0472">Membrane</keyword>
<evidence type="ECO:0000256" key="4">
    <source>
        <dbReference type="ARBA" id="ARBA00023237"/>
    </source>
</evidence>
<keyword evidence="2 6" id="KW-0732">Signal</keyword>
<gene>
    <name evidence="8" type="ORF">HNQ73_000087</name>
</gene>
<dbReference type="EMBL" id="JACHEH010000001">
    <property type="protein sequence ID" value="MBB6166479.1"/>
    <property type="molecule type" value="Genomic_DNA"/>
</dbReference>
<dbReference type="InterPro" id="IPR011250">
    <property type="entry name" value="OMP/PagP_B-barrel"/>
</dbReference>
<evidence type="ECO:0000256" key="5">
    <source>
        <dbReference type="ARBA" id="ARBA00038306"/>
    </source>
</evidence>
<feature type="domain" description="Outer membrane protein beta-barrel" evidence="7">
    <location>
        <begin position="29"/>
        <end position="235"/>
    </location>
</feature>
<dbReference type="PANTHER" id="PTHR34001">
    <property type="entry name" value="BLL7405 PROTEIN"/>
    <property type="match status" value="1"/>
</dbReference>
<evidence type="ECO:0000256" key="1">
    <source>
        <dbReference type="ARBA" id="ARBA00004442"/>
    </source>
</evidence>
<dbReference type="SUPFAM" id="SSF56925">
    <property type="entry name" value="OMPA-like"/>
    <property type="match status" value="1"/>
</dbReference>
<evidence type="ECO:0000256" key="6">
    <source>
        <dbReference type="SAM" id="SignalP"/>
    </source>
</evidence>
<comment type="subcellular location">
    <subcellularLocation>
        <location evidence="1">Cell outer membrane</location>
    </subcellularLocation>
</comment>
<dbReference type="GO" id="GO:0009279">
    <property type="term" value="C:cell outer membrane"/>
    <property type="evidence" value="ECO:0007669"/>
    <property type="project" value="UniProtKB-SubCell"/>
</dbReference>
<dbReference type="RefSeq" id="WP_183331166.1">
    <property type="nucleotide sequence ID" value="NZ_BMHX01000001.1"/>
</dbReference>
<dbReference type="InterPro" id="IPR006315">
    <property type="entry name" value="OM_autotransptr_brl_dom"/>
</dbReference>
<dbReference type="InterPro" id="IPR051692">
    <property type="entry name" value="OMP-like"/>
</dbReference>
<dbReference type="NCBIfam" id="TIGR01414">
    <property type="entry name" value="autotrans_barl"/>
    <property type="match status" value="1"/>
</dbReference>
<feature type="signal peptide" evidence="6">
    <location>
        <begin position="1"/>
        <end position="21"/>
    </location>
</feature>
<keyword evidence="4" id="KW-0998">Cell outer membrane</keyword>
<reference evidence="8 9" key="1">
    <citation type="submission" date="2020-08" db="EMBL/GenBank/DDBJ databases">
        <title>Genomic Encyclopedia of Type Strains, Phase IV (KMG-IV): sequencing the most valuable type-strain genomes for metagenomic binning, comparative biology and taxonomic classification.</title>
        <authorList>
            <person name="Goeker M."/>
        </authorList>
    </citation>
    <scope>NUCLEOTIDE SEQUENCE [LARGE SCALE GENOMIC DNA]</scope>
    <source>
        <strain evidence="8 9">DSM 101465</strain>
    </source>
</reference>
<dbReference type="InterPro" id="IPR027385">
    <property type="entry name" value="Beta-barrel_OMP"/>
</dbReference>
<dbReference type="PANTHER" id="PTHR34001:SF3">
    <property type="entry name" value="BLL7405 PROTEIN"/>
    <property type="match status" value="1"/>
</dbReference>
<protein>
    <submittedName>
        <fullName evidence="8">Outer membrane immunogenic protein</fullName>
    </submittedName>
</protein>